<dbReference type="GO" id="GO:0005737">
    <property type="term" value="C:cytoplasm"/>
    <property type="evidence" value="ECO:0007669"/>
    <property type="project" value="TreeGrafter"/>
</dbReference>
<evidence type="ECO:0000256" key="5">
    <source>
        <dbReference type="ARBA" id="ARBA00023002"/>
    </source>
</evidence>
<keyword evidence="12" id="KW-0472">Membrane</keyword>
<dbReference type="Gene3D" id="3.40.30.10">
    <property type="entry name" value="Glutaredoxin"/>
    <property type="match status" value="1"/>
</dbReference>
<keyword evidence="5" id="KW-0560">Oxidoreductase</keyword>
<keyword evidence="7" id="KW-0676">Redox-active center</keyword>
<feature type="transmembrane region" description="Helical" evidence="12">
    <location>
        <begin position="93"/>
        <end position="111"/>
    </location>
</feature>
<dbReference type="GO" id="GO:0034599">
    <property type="term" value="P:cellular response to oxidative stress"/>
    <property type="evidence" value="ECO:0007669"/>
    <property type="project" value="TreeGrafter"/>
</dbReference>
<evidence type="ECO:0000256" key="4">
    <source>
        <dbReference type="ARBA" id="ARBA00022862"/>
    </source>
</evidence>
<sequence>MKNVLKSIFISLFPAIALYFVIDSIIHLINHDISYRYLGRLLLALAIVSFFALLFIRPVARTDANLKVYTVFIAIGFLVSMIFGGIIQNDINGSLPSVGLFLGWVLYIKWYSVFEDRKSNKSIVVGKTLPELTFENPEKQEIHSSQFLGNPSIYLFYRGNWCPLCMAQIKEIANQYKELEKRNVNVVMISPQPHTHTKSLANKFDLNFHFLVDKDNTVAKQLDILGKNGLPMGFQTLGYDSDTVLPTVIITDKNGKILFADLTNNYRVRPEPETFLRVLDQHAI</sequence>
<dbReference type="Proteomes" id="UP000184432">
    <property type="component" value="Unassembled WGS sequence"/>
</dbReference>
<keyword evidence="12" id="KW-0812">Transmembrane</keyword>
<evidence type="ECO:0000256" key="12">
    <source>
        <dbReference type="SAM" id="Phobius"/>
    </source>
</evidence>
<dbReference type="InterPro" id="IPR050924">
    <property type="entry name" value="Peroxiredoxin_BCP/PrxQ"/>
</dbReference>
<dbReference type="EMBL" id="FQYP01000016">
    <property type="protein sequence ID" value="SHJ70086.1"/>
    <property type="molecule type" value="Genomic_DNA"/>
</dbReference>
<dbReference type="InterPro" id="IPR000866">
    <property type="entry name" value="AhpC/TSA"/>
</dbReference>
<dbReference type="SUPFAM" id="SSF52833">
    <property type="entry name" value="Thioredoxin-like"/>
    <property type="match status" value="1"/>
</dbReference>
<dbReference type="PROSITE" id="PS51352">
    <property type="entry name" value="THIOREDOXIN_2"/>
    <property type="match status" value="1"/>
</dbReference>
<protein>
    <recommendedName>
        <fullName evidence="2">thioredoxin-dependent peroxiredoxin</fullName>
        <ecNumber evidence="2">1.11.1.24</ecNumber>
    </recommendedName>
    <alternativeName>
        <fullName evidence="8">Thioredoxin peroxidase</fullName>
    </alternativeName>
    <alternativeName>
        <fullName evidence="10">Thioredoxin-dependent peroxiredoxin Bcp</fullName>
    </alternativeName>
</protein>
<evidence type="ECO:0000256" key="8">
    <source>
        <dbReference type="ARBA" id="ARBA00032824"/>
    </source>
</evidence>
<organism evidence="14 15">
    <name type="scientific">Aquimarina spongiae</name>
    <dbReference type="NCBI Taxonomy" id="570521"/>
    <lineage>
        <taxon>Bacteria</taxon>
        <taxon>Pseudomonadati</taxon>
        <taxon>Bacteroidota</taxon>
        <taxon>Flavobacteriia</taxon>
        <taxon>Flavobacteriales</taxon>
        <taxon>Flavobacteriaceae</taxon>
        <taxon>Aquimarina</taxon>
    </lineage>
</organism>
<dbReference type="EC" id="1.11.1.24" evidence="2"/>
<dbReference type="GO" id="GO:0045454">
    <property type="term" value="P:cell redox homeostasis"/>
    <property type="evidence" value="ECO:0007669"/>
    <property type="project" value="TreeGrafter"/>
</dbReference>
<comment type="function">
    <text evidence="1">Thiol-specific peroxidase that catalyzes the reduction of hydrogen peroxide and organic hydroperoxides to water and alcohols, respectively. Plays a role in cell protection against oxidative stress by detoxifying peroxides and as sensor of hydrogen peroxide-mediated signaling events.</text>
</comment>
<evidence type="ECO:0000256" key="7">
    <source>
        <dbReference type="ARBA" id="ARBA00023284"/>
    </source>
</evidence>
<proteinExistence type="inferred from homology"/>
<dbReference type="OrthoDB" id="9809746at2"/>
<evidence type="ECO:0000256" key="11">
    <source>
        <dbReference type="ARBA" id="ARBA00049091"/>
    </source>
</evidence>
<dbReference type="InterPro" id="IPR036249">
    <property type="entry name" value="Thioredoxin-like_sf"/>
</dbReference>
<evidence type="ECO:0000313" key="14">
    <source>
        <dbReference type="EMBL" id="SHJ70086.1"/>
    </source>
</evidence>
<evidence type="ECO:0000256" key="9">
    <source>
        <dbReference type="ARBA" id="ARBA00038489"/>
    </source>
</evidence>
<gene>
    <name evidence="14" type="ORF">SAMN04488508_11628</name>
</gene>
<feature type="transmembrane region" description="Helical" evidence="12">
    <location>
        <begin position="35"/>
        <end position="56"/>
    </location>
</feature>
<evidence type="ECO:0000259" key="13">
    <source>
        <dbReference type="PROSITE" id="PS51352"/>
    </source>
</evidence>
<evidence type="ECO:0000256" key="3">
    <source>
        <dbReference type="ARBA" id="ARBA00022559"/>
    </source>
</evidence>
<evidence type="ECO:0000256" key="2">
    <source>
        <dbReference type="ARBA" id="ARBA00013017"/>
    </source>
</evidence>
<keyword evidence="4" id="KW-0049">Antioxidant</keyword>
<keyword evidence="15" id="KW-1185">Reference proteome</keyword>
<comment type="similarity">
    <text evidence="9">Belongs to the peroxiredoxin family. BCP/PrxQ subfamily.</text>
</comment>
<accession>A0A1M6LG17</accession>
<keyword evidence="3" id="KW-0575">Peroxidase</keyword>
<dbReference type="GO" id="GO:0008379">
    <property type="term" value="F:thioredoxin peroxidase activity"/>
    <property type="evidence" value="ECO:0007669"/>
    <property type="project" value="TreeGrafter"/>
</dbReference>
<dbReference type="Pfam" id="PF00578">
    <property type="entry name" value="AhpC-TSA"/>
    <property type="match status" value="1"/>
</dbReference>
<name>A0A1M6LG17_9FLAO</name>
<comment type="catalytic activity">
    <reaction evidence="11">
        <text>a hydroperoxide + [thioredoxin]-dithiol = an alcohol + [thioredoxin]-disulfide + H2O</text>
        <dbReference type="Rhea" id="RHEA:62620"/>
        <dbReference type="Rhea" id="RHEA-COMP:10698"/>
        <dbReference type="Rhea" id="RHEA-COMP:10700"/>
        <dbReference type="ChEBI" id="CHEBI:15377"/>
        <dbReference type="ChEBI" id="CHEBI:29950"/>
        <dbReference type="ChEBI" id="CHEBI:30879"/>
        <dbReference type="ChEBI" id="CHEBI:35924"/>
        <dbReference type="ChEBI" id="CHEBI:50058"/>
        <dbReference type="EC" id="1.11.1.24"/>
    </reaction>
</comment>
<feature type="transmembrane region" description="Helical" evidence="12">
    <location>
        <begin position="68"/>
        <end position="87"/>
    </location>
</feature>
<evidence type="ECO:0000256" key="1">
    <source>
        <dbReference type="ARBA" id="ARBA00003330"/>
    </source>
</evidence>
<feature type="transmembrane region" description="Helical" evidence="12">
    <location>
        <begin position="7"/>
        <end position="29"/>
    </location>
</feature>
<keyword evidence="6" id="KW-1015">Disulfide bond</keyword>
<evidence type="ECO:0000256" key="10">
    <source>
        <dbReference type="ARBA" id="ARBA00042639"/>
    </source>
</evidence>
<keyword evidence="12" id="KW-1133">Transmembrane helix</keyword>
<evidence type="ECO:0000256" key="6">
    <source>
        <dbReference type="ARBA" id="ARBA00023157"/>
    </source>
</evidence>
<evidence type="ECO:0000313" key="15">
    <source>
        <dbReference type="Proteomes" id="UP000184432"/>
    </source>
</evidence>
<dbReference type="AlphaFoldDB" id="A0A1M6LG17"/>
<dbReference type="InterPro" id="IPR013766">
    <property type="entry name" value="Thioredoxin_domain"/>
</dbReference>
<reference evidence="15" key="1">
    <citation type="submission" date="2016-11" db="EMBL/GenBank/DDBJ databases">
        <authorList>
            <person name="Varghese N."/>
            <person name="Submissions S."/>
        </authorList>
    </citation>
    <scope>NUCLEOTIDE SEQUENCE [LARGE SCALE GENOMIC DNA]</scope>
    <source>
        <strain evidence="15">DSM 22623</strain>
    </source>
</reference>
<feature type="domain" description="Thioredoxin" evidence="13">
    <location>
        <begin position="123"/>
        <end position="284"/>
    </location>
</feature>
<dbReference type="PANTHER" id="PTHR42801:SF7">
    <property type="entry name" value="SLL1159 PROTEIN"/>
    <property type="match status" value="1"/>
</dbReference>
<dbReference type="STRING" id="570521.SAMN04488508_11628"/>
<dbReference type="PANTHER" id="PTHR42801">
    <property type="entry name" value="THIOREDOXIN-DEPENDENT PEROXIDE REDUCTASE"/>
    <property type="match status" value="1"/>
</dbReference>
<dbReference type="RefSeq" id="WP_073322044.1">
    <property type="nucleotide sequence ID" value="NZ_FQYP01000016.1"/>
</dbReference>